<feature type="transmembrane region" description="Helical" evidence="5">
    <location>
        <begin position="210"/>
        <end position="227"/>
    </location>
</feature>
<dbReference type="EMBL" id="JADGJW010000006">
    <property type="protein sequence ID" value="KAJ3228094.1"/>
    <property type="molecule type" value="Genomic_DNA"/>
</dbReference>
<dbReference type="PANTHER" id="PTHR10231">
    <property type="entry name" value="NUCLEOTIDE-SUGAR TRANSMEMBRANE TRANSPORTER"/>
    <property type="match status" value="1"/>
</dbReference>
<reference evidence="6" key="1">
    <citation type="submission" date="2020-05" db="EMBL/GenBank/DDBJ databases">
        <title>Phylogenomic resolution of chytrid fungi.</title>
        <authorList>
            <person name="Stajich J.E."/>
            <person name="Amses K."/>
            <person name="Simmons R."/>
            <person name="Seto K."/>
            <person name="Myers J."/>
            <person name="Bonds A."/>
            <person name="Quandt C.A."/>
            <person name="Barry K."/>
            <person name="Liu P."/>
            <person name="Grigoriev I."/>
            <person name="Longcore J.E."/>
            <person name="James T.Y."/>
        </authorList>
    </citation>
    <scope>NUCLEOTIDE SEQUENCE</scope>
    <source>
        <strain evidence="6">JEL0476</strain>
    </source>
</reference>
<dbReference type="Pfam" id="PF04142">
    <property type="entry name" value="Nuc_sug_transp"/>
    <property type="match status" value="1"/>
</dbReference>
<keyword evidence="4 5" id="KW-0472">Membrane</keyword>
<dbReference type="InterPro" id="IPR037185">
    <property type="entry name" value="EmrE-like"/>
</dbReference>
<feature type="transmembrane region" description="Helical" evidence="5">
    <location>
        <begin position="113"/>
        <end position="132"/>
    </location>
</feature>
<comment type="subcellular location">
    <subcellularLocation>
        <location evidence="1">Membrane</location>
        <topology evidence="1">Multi-pass membrane protein</topology>
    </subcellularLocation>
</comment>
<feature type="transmembrane region" description="Helical" evidence="5">
    <location>
        <begin position="153"/>
        <end position="174"/>
    </location>
</feature>
<dbReference type="GO" id="GO:0015165">
    <property type="term" value="F:pyrimidine nucleotide-sugar transmembrane transporter activity"/>
    <property type="evidence" value="ECO:0007669"/>
    <property type="project" value="InterPro"/>
</dbReference>
<dbReference type="GO" id="GO:0000139">
    <property type="term" value="C:Golgi membrane"/>
    <property type="evidence" value="ECO:0007669"/>
    <property type="project" value="InterPro"/>
</dbReference>
<keyword evidence="2 5" id="KW-0812">Transmembrane</keyword>
<accession>A0AAD5Y447</accession>
<comment type="caution">
    <text evidence="6">The sequence shown here is derived from an EMBL/GenBank/DDBJ whole genome shotgun (WGS) entry which is preliminary data.</text>
</comment>
<sequence length="260" mass="29763">MLTHLIKNIKICQNSSDNILKEFDSNKLTEEQEILLKPLKSKKLEENEQELNKLELNASPHDNNDDIPKSETRKLLQKLSVLFFLVLQTSSVSLLLRYSFISTNIQYLKSTTIFFSEIIKFVIATTAVFLKCKGKFKEFGKVFSDDVLDPKQYYVMIIPALIYALQNNLLFIAVSNLDPATFQIIIQSKIITTAVFSFFILNKKFENQKIFALILLMFSVILVQFGPGKSELRDTDNPLIGYFSVLISGKKNLVDLKTLM</sequence>
<dbReference type="Proteomes" id="UP001211065">
    <property type="component" value="Unassembled WGS sequence"/>
</dbReference>
<feature type="transmembrane region" description="Helical" evidence="5">
    <location>
        <begin position="79"/>
        <end position="101"/>
    </location>
</feature>
<organism evidence="6 7">
    <name type="scientific">Clydaea vesicula</name>
    <dbReference type="NCBI Taxonomy" id="447962"/>
    <lineage>
        <taxon>Eukaryota</taxon>
        <taxon>Fungi</taxon>
        <taxon>Fungi incertae sedis</taxon>
        <taxon>Chytridiomycota</taxon>
        <taxon>Chytridiomycota incertae sedis</taxon>
        <taxon>Chytridiomycetes</taxon>
        <taxon>Lobulomycetales</taxon>
        <taxon>Lobulomycetaceae</taxon>
        <taxon>Clydaea</taxon>
    </lineage>
</organism>
<dbReference type="SUPFAM" id="SSF103481">
    <property type="entry name" value="Multidrug resistance efflux transporter EmrE"/>
    <property type="match status" value="1"/>
</dbReference>
<gene>
    <name evidence="6" type="ORF">HK099_006719</name>
</gene>
<evidence type="ECO:0000313" key="6">
    <source>
        <dbReference type="EMBL" id="KAJ3228094.1"/>
    </source>
</evidence>
<proteinExistence type="predicted"/>
<name>A0AAD5Y447_9FUNG</name>
<keyword evidence="7" id="KW-1185">Reference proteome</keyword>
<keyword evidence="3 5" id="KW-1133">Transmembrane helix</keyword>
<dbReference type="InterPro" id="IPR007271">
    <property type="entry name" value="Nuc_sug_transpt"/>
</dbReference>
<evidence type="ECO:0000256" key="2">
    <source>
        <dbReference type="ARBA" id="ARBA00022692"/>
    </source>
</evidence>
<evidence type="ECO:0000313" key="7">
    <source>
        <dbReference type="Proteomes" id="UP001211065"/>
    </source>
</evidence>
<evidence type="ECO:0000256" key="3">
    <source>
        <dbReference type="ARBA" id="ARBA00022989"/>
    </source>
</evidence>
<evidence type="ECO:0000256" key="5">
    <source>
        <dbReference type="SAM" id="Phobius"/>
    </source>
</evidence>
<evidence type="ECO:0000256" key="1">
    <source>
        <dbReference type="ARBA" id="ARBA00004141"/>
    </source>
</evidence>
<evidence type="ECO:0000256" key="4">
    <source>
        <dbReference type="ARBA" id="ARBA00023136"/>
    </source>
</evidence>
<protein>
    <submittedName>
        <fullName evidence="6">Uncharacterized protein</fullName>
    </submittedName>
</protein>
<dbReference type="AlphaFoldDB" id="A0AAD5Y447"/>
<feature type="transmembrane region" description="Helical" evidence="5">
    <location>
        <begin position="180"/>
        <end position="201"/>
    </location>
</feature>